<evidence type="ECO:0000313" key="4">
    <source>
        <dbReference type="Proteomes" id="UP001209803"/>
    </source>
</evidence>
<dbReference type="PROSITE" id="PS51819">
    <property type="entry name" value="VOC"/>
    <property type="match status" value="1"/>
</dbReference>
<gene>
    <name evidence="3" type="ORF">K1718_19010</name>
</gene>
<keyword evidence="4" id="KW-1185">Reference proteome</keyword>
<dbReference type="InterPro" id="IPR029068">
    <property type="entry name" value="Glyas_Bleomycin-R_OHBP_Dase"/>
</dbReference>
<dbReference type="Gene3D" id="3.10.180.10">
    <property type="entry name" value="2,3-Dihydroxybiphenyl 1,2-Dioxygenase, domain 1"/>
    <property type="match status" value="1"/>
</dbReference>
<protein>
    <submittedName>
        <fullName evidence="3">VOC family protein</fullName>
    </submittedName>
</protein>
<dbReference type="InterPro" id="IPR004360">
    <property type="entry name" value="Glyas_Fos-R_dOase_dom"/>
</dbReference>
<organism evidence="3 4">
    <name type="scientific">Roseibium porphyridii</name>
    <dbReference type="NCBI Taxonomy" id="2866279"/>
    <lineage>
        <taxon>Bacteria</taxon>
        <taxon>Pseudomonadati</taxon>
        <taxon>Pseudomonadota</taxon>
        <taxon>Alphaproteobacteria</taxon>
        <taxon>Hyphomicrobiales</taxon>
        <taxon>Stappiaceae</taxon>
        <taxon>Roseibium</taxon>
    </lineage>
</organism>
<proteinExistence type="predicted"/>
<feature type="domain" description="VOC" evidence="2">
    <location>
        <begin position="2"/>
        <end position="114"/>
    </location>
</feature>
<dbReference type="InterPro" id="IPR037523">
    <property type="entry name" value="VOC_core"/>
</dbReference>
<sequence>MSLSRIILYVRDVDISACFYSFFFGFKVVRTPTDRLTELVPENGGAHLLLHRAGKAQKLGQASVKLVFDVEDVQAFRKEANKKGLKFGPVHKADGYSFSNAKDPDGNSVQVSSRAYRDQDKGK</sequence>
<feature type="region of interest" description="Disordered" evidence="1">
    <location>
        <begin position="95"/>
        <end position="123"/>
    </location>
</feature>
<reference evidence="3 4" key="1">
    <citation type="submission" date="2023-03" db="EMBL/GenBank/DDBJ databases">
        <title>Roseibium porphyridii sp. nov. and Roseibium rhodosorbium sp. nov. isolated from marine algae, Porphyridium cruentum and Rhodosorus marinus, respectively.</title>
        <authorList>
            <person name="Lee M.W."/>
            <person name="Choi B.J."/>
            <person name="Lee J.K."/>
            <person name="Choi D.G."/>
            <person name="Baek J.H."/>
            <person name="Bayburt H."/>
            <person name="Kim J.M."/>
            <person name="Han D.M."/>
            <person name="Kim K.H."/>
            <person name="Jeon C.O."/>
        </authorList>
    </citation>
    <scope>NUCLEOTIDE SEQUENCE [LARGE SCALE GENOMIC DNA]</scope>
    <source>
        <strain evidence="3 4">KMA01</strain>
    </source>
</reference>
<dbReference type="SUPFAM" id="SSF54593">
    <property type="entry name" value="Glyoxalase/Bleomycin resistance protein/Dihydroxybiphenyl dioxygenase"/>
    <property type="match status" value="1"/>
</dbReference>
<accession>A0ABY8FCZ6</accession>
<dbReference type="EMBL" id="CP120863">
    <property type="protein sequence ID" value="WFE92514.1"/>
    <property type="molecule type" value="Genomic_DNA"/>
</dbReference>
<dbReference type="Pfam" id="PF00903">
    <property type="entry name" value="Glyoxalase"/>
    <property type="match status" value="1"/>
</dbReference>
<evidence type="ECO:0000313" key="3">
    <source>
        <dbReference type="EMBL" id="WFE92514.1"/>
    </source>
</evidence>
<evidence type="ECO:0000256" key="1">
    <source>
        <dbReference type="SAM" id="MobiDB-lite"/>
    </source>
</evidence>
<dbReference type="Proteomes" id="UP001209803">
    <property type="component" value="Chromosome"/>
</dbReference>
<evidence type="ECO:0000259" key="2">
    <source>
        <dbReference type="PROSITE" id="PS51819"/>
    </source>
</evidence>
<dbReference type="RefSeq" id="WP_152504351.1">
    <property type="nucleotide sequence ID" value="NZ_CP120863.1"/>
</dbReference>
<name>A0ABY8FCZ6_9HYPH</name>